<comment type="similarity">
    <text evidence="2 9 14">Belongs to the glutamyl-tRNA reductase family.</text>
</comment>
<evidence type="ECO:0000256" key="11">
    <source>
        <dbReference type="PIRSR" id="PIRSR000445-2"/>
    </source>
</evidence>
<dbReference type="RefSeq" id="WP_107567852.1">
    <property type="nucleotide sequence ID" value="NZ_PYYB01000001.1"/>
</dbReference>
<feature type="binding site" evidence="9 11">
    <location>
        <begin position="115"/>
        <end position="117"/>
    </location>
    <ligand>
        <name>substrate</name>
    </ligand>
</feature>
<comment type="domain">
    <text evidence="9">Possesses an unusual extended V-shaped dimeric structure with each monomer consisting of three distinct domains arranged along a curved 'spinal' alpha-helix. The N-terminal catalytic domain specifically recognizes the glutamate moiety of the substrate. The second domain is the NADPH-binding domain, and the third C-terminal domain is responsible for dimerization.</text>
</comment>
<feature type="binding site" evidence="9 11">
    <location>
        <begin position="50"/>
        <end position="53"/>
    </location>
    <ligand>
        <name>substrate</name>
    </ligand>
</feature>
<evidence type="ECO:0000256" key="10">
    <source>
        <dbReference type="PIRSR" id="PIRSR000445-1"/>
    </source>
</evidence>
<evidence type="ECO:0000259" key="17">
    <source>
        <dbReference type="Pfam" id="PF01488"/>
    </source>
</evidence>
<evidence type="ECO:0000256" key="12">
    <source>
        <dbReference type="PIRSR" id="PIRSR000445-3"/>
    </source>
</evidence>
<dbReference type="EMBL" id="PYYB01000001">
    <property type="protein sequence ID" value="PTL59327.1"/>
    <property type="molecule type" value="Genomic_DNA"/>
</dbReference>
<evidence type="ECO:0000256" key="2">
    <source>
        <dbReference type="ARBA" id="ARBA00005916"/>
    </source>
</evidence>
<evidence type="ECO:0000313" key="19">
    <source>
        <dbReference type="EMBL" id="PTL59327.1"/>
    </source>
</evidence>
<dbReference type="CDD" id="cd05213">
    <property type="entry name" value="NAD_bind_Glutamyl_tRNA_reduct"/>
    <property type="match status" value="1"/>
</dbReference>
<dbReference type="OrthoDB" id="110209at2"/>
<dbReference type="Proteomes" id="UP000240739">
    <property type="component" value="Unassembled WGS sequence"/>
</dbReference>
<dbReference type="AlphaFoldDB" id="A0A2T4UJF2"/>
<feature type="region of interest" description="Disordered" evidence="15">
    <location>
        <begin position="427"/>
        <end position="456"/>
    </location>
</feature>
<proteinExistence type="inferred from homology"/>
<dbReference type="UniPathway" id="UPA00251">
    <property type="reaction ID" value="UER00316"/>
</dbReference>
<gene>
    <name evidence="9" type="primary">hemA</name>
    <name evidence="19" type="ORF">C7Y72_06510</name>
</gene>
<evidence type="ECO:0000256" key="1">
    <source>
        <dbReference type="ARBA" id="ARBA00005059"/>
    </source>
</evidence>
<evidence type="ECO:0000313" key="20">
    <source>
        <dbReference type="Proteomes" id="UP000240739"/>
    </source>
</evidence>
<keyword evidence="4 9" id="KW-0521">NADP</keyword>
<dbReference type="SUPFAM" id="SSF69075">
    <property type="entry name" value="Glutamyl tRNA-reductase dimerization domain"/>
    <property type="match status" value="1"/>
</dbReference>
<dbReference type="InterPro" id="IPR006151">
    <property type="entry name" value="Shikm_DH/Glu-tRNA_Rdtase"/>
</dbReference>
<feature type="site" description="Important for activity" evidence="9 13">
    <location>
        <position position="100"/>
    </location>
</feature>
<dbReference type="EC" id="1.2.1.70" evidence="3 9"/>
<evidence type="ECO:0000259" key="18">
    <source>
        <dbReference type="Pfam" id="PF05201"/>
    </source>
</evidence>
<evidence type="ECO:0000256" key="5">
    <source>
        <dbReference type="ARBA" id="ARBA00023002"/>
    </source>
</evidence>
<comment type="subunit">
    <text evidence="9">Homodimer.</text>
</comment>
<comment type="catalytic activity">
    <reaction evidence="7 9 14">
        <text>(S)-4-amino-5-oxopentanoate + tRNA(Glu) + NADP(+) = L-glutamyl-tRNA(Glu) + NADPH + H(+)</text>
        <dbReference type="Rhea" id="RHEA:12344"/>
        <dbReference type="Rhea" id="RHEA-COMP:9663"/>
        <dbReference type="Rhea" id="RHEA-COMP:9680"/>
        <dbReference type="ChEBI" id="CHEBI:15378"/>
        <dbReference type="ChEBI" id="CHEBI:57501"/>
        <dbReference type="ChEBI" id="CHEBI:57783"/>
        <dbReference type="ChEBI" id="CHEBI:58349"/>
        <dbReference type="ChEBI" id="CHEBI:78442"/>
        <dbReference type="ChEBI" id="CHEBI:78520"/>
        <dbReference type="EC" id="1.2.1.70"/>
    </reaction>
</comment>
<dbReference type="SUPFAM" id="SSF69742">
    <property type="entry name" value="Glutamyl tRNA-reductase catalytic, N-terminal domain"/>
    <property type="match status" value="1"/>
</dbReference>
<feature type="active site" description="Nucleophile" evidence="9 10">
    <location>
        <position position="51"/>
    </location>
</feature>
<dbReference type="Pfam" id="PF01488">
    <property type="entry name" value="Shikimate_DH"/>
    <property type="match status" value="1"/>
</dbReference>
<sequence>MSELLALGVSYKTAPVALRERLALTDGAAERFVQELVEGGDVAEAVAISTCNRTEFYLVVSDAVAAEVALLSQIARRSGMRPTELSSVVYAPRNCDAARHLFRVTSGLESMIVGEHEVQGQVKRAYETALAAGTTGPLTNRLFTAALQTGKRVRNETEIGVARTSVSSVAVDLAQEVVGELASRDVVIIGAGETSELTARAFAEHGVSAMFVANRRADRARALAERIGGSVVPLHDLPAQMESADVVVSSTSSPHPIVGVDELELVMAARDGRPLVLIDIAVPRDIEAACADLPGVTLLDIDDLQRVVAGNLQGREGERDDAIEIVEQEIRRFASWMGQLDVLPTIAALREQASIVAEQVLAENAGRWETASPRDLARVDAMARAIVQRVLHEPTLRIKALADADVETPGHGRLEIVRELFGLESGAHGGRDQAARSTDAEVRPLRRRAGDGSAAT</sequence>
<comment type="pathway">
    <text evidence="1 9 14">Porphyrin-containing compound metabolism; protoporphyrin-IX biosynthesis; 5-aminolevulinate from L-glutamyl-tRNA(Glu): step 1/2.</text>
</comment>
<feature type="binding site" evidence="9 12">
    <location>
        <begin position="190"/>
        <end position="195"/>
    </location>
    <ligand>
        <name>NADP(+)</name>
        <dbReference type="ChEBI" id="CHEBI:58349"/>
    </ligand>
</feature>
<evidence type="ECO:0000256" key="14">
    <source>
        <dbReference type="RuleBase" id="RU000584"/>
    </source>
</evidence>
<evidence type="ECO:0000259" key="16">
    <source>
        <dbReference type="Pfam" id="PF00745"/>
    </source>
</evidence>
<dbReference type="FunFam" id="3.30.460.30:FF:000001">
    <property type="entry name" value="Glutamyl-tRNA reductase"/>
    <property type="match status" value="1"/>
</dbReference>
<evidence type="ECO:0000256" key="8">
    <source>
        <dbReference type="ARBA" id="ARBA00068659"/>
    </source>
</evidence>
<evidence type="ECO:0000256" key="9">
    <source>
        <dbReference type="HAMAP-Rule" id="MF_00087"/>
    </source>
</evidence>
<keyword evidence="6 9" id="KW-0627">Porphyrin biosynthesis</keyword>
<dbReference type="Pfam" id="PF05201">
    <property type="entry name" value="GlutR_N"/>
    <property type="match status" value="1"/>
</dbReference>
<dbReference type="InterPro" id="IPR036291">
    <property type="entry name" value="NAD(P)-bd_dom_sf"/>
</dbReference>
<dbReference type="InterPro" id="IPR018214">
    <property type="entry name" value="GluRdtase_CS"/>
</dbReference>
<dbReference type="SUPFAM" id="SSF51735">
    <property type="entry name" value="NAD(P)-binding Rossmann-fold domains"/>
    <property type="match status" value="1"/>
</dbReference>
<accession>A0A2T4UJF2</accession>
<dbReference type="InterPro" id="IPR000343">
    <property type="entry name" value="4pyrrol_synth_GluRdtase"/>
</dbReference>
<protein>
    <recommendedName>
        <fullName evidence="8 9">Glutamyl-tRNA reductase</fullName>
        <shortName evidence="9">GluTR</shortName>
        <ecNumber evidence="3 9">1.2.1.70</ecNumber>
    </recommendedName>
</protein>
<comment type="caution">
    <text evidence="19">The sequence shown here is derived from an EMBL/GenBank/DDBJ whole genome shotgun (WGS) entry which is preliminary data.</text>
</comment>
<dbReference type="NCBIfam" id="TIGR01035">
    <property type="entry name" value="hemA"/>
    <property type="match status" value="1"/>
</dbReference>
<keyword evidence="20" id="KW-1185">Reference proteome</keyword>
<name>A0A2T4UJF2_9ACTN</name>
<evidence type="ECO:0000256" key="13">
    <source>
        <dbReference type="PIRSR" id="PIRSR000445-4"/>
    </source>
</evidence>
<dbReference type="Gene3D" id="3.30.460.30">
    <property type="entry name" value="Glutamyl-tRNA reductase, N-terminal domain"/>
    <property type="match status" value="1"/>
</dbReference>
<feature type="domain" description="Glutamyl-tRNA reductase N-terminal" evidence="18">
    <location>
        <begin position="7"/>
        <end position="157"/>
    </location>
</feature>
<dbReference type="GO" id="GO:0019353">
    <property type="term" value="P:protoporphyrinogen IX biosynthetic process from glutamate"/>
    <property type="evidence" value="ECO:0007669"/>
    <property type="project" value="TreeGrafter"/>
</dbReference>
<dbReference type="PANTHER" id="PTHR43013">
    <property type="entry name" value="GLUTAMYL-TRNA REDUCTASE"/>
    <property type="match status" value="1"/>
</dbReference>
<dbReference type="Pfam" id="PF00745">
    <property type="entry name" value="GlutR_dimer"/>
    <property type="match status" value="1"/>
</dbReference>
<evidence type="ECO:0000256" key="7">
    <source>
        <dbReference type="ARBA" id="ARBA00047464"/>
    </source>
</evidence>
<evidence type="ECO:0000256" key="4">
    <source>
        <dbReference type="ARBA" id="ARBA00022857"/>
    </source>
</evidence>
<evidence type="ECO:0000256" key="6">
    <source>
        <dbReference type="ARBA" id="ARBA00023244"/>
    </source>
</evidence>
<dbReference type="PIRSF" id="PIRSF000445">
    <property type="entry name" value="4pyrrol_synth_GluRdtase"/>
    <property type="match status" value="1"/>
</dbReference>
<feature type="domain" description="Tetrapyrrole biosynthesis glutamyl-tRNA reductase dimerisation" evidence="16">
    <location>
        <begin position="322"/>
        <end position="423"/>
    </location>
</feature>
<dbReference type="PROSITE" id="PS00747">
    <property type="entry name" value="GLUTR"/>
    <property type="match status" value="1"/>
</dbReference>
<dbReference type="InterPro" id="IPR015896">
    <property type="entry name" value="4pyrrol_synth_GluRdtase_dimer"/>
</dbReference>
<dbReference type="FunFam" id="3.40.50.720:FF:000031">
    <property type="entry name" value="Glutamyl-tRNA reductase"/>
    <property type="match status" value="1"/>
</dbReference>
<dbReference type="HAMAP" id="MF_00087">
    <property type="entry name" value="Glu_tRNA_reductase"/>
    <property type="match status" value="1"/>
</dbReference>
<organism evidence="19 20">
    <name type="scientific">Paraconexibacter algicola</name>
    <dbReference type="NCBI Taxonomy" id="2133960"/>
    <lineage>
        <taxon>Bacteria</taxon>
        <taxon>Bacillati</taxon>
        <taxon>Actinomycetota</taxon>
        <taxon>Thermoleophilia</taxon>
        <taxon>Solirubrobacterales</taxon>
        <taxon>Paraconexibacteraceae</taxon>
        <taxon>Paraconexibacter</taxon>
    </lineage>
</organism>
<evidence type="ECO:0000256" key="3">
    <source>
        <dbReference type="ARBA" id="ARBA00012970"/>
    </source>
</evidence>
<comment type="miscellaneous">
    <text evidence="9">During catalysis, the active site Cys acts as a nucleophile attacking the alpha-carbonyl group of tRNA-bound glutamate with the formation of a thioester intermediate between enzyme and glutamate, and the concomitant release of tRNA(Glu). The thioester intermediate is finally reduced by direct hydride transfer from NADPH, to form the product GSA.</text>
</comment>
<dbReference type="InterPro" id="IPR036343">
    <property type="entry name" value="GluRdtase_N_sf"/>
</dbReference>
<dbReference type="Gene3D" id="3.40.50.720">
    <property type="entry name" value="NAD(P)-binding Rossmann-like Domain"/>
    <property type="match status" value="1"/>
</dbReference>
<dbReference type="GO" id="GO:0008883">
    <property type="term" value="F:glutamyl-tRNA reductase activity"/>
    <property type="evidence" value="ECO:0007669"/>
    <property type="project" value="UniProtKB-UniRule"/>
</dbReference>
<comment type="function">
    <text evidence="9">Catalyzes the NADPH-dependent reduction of glutamyl-tRNA(Glu) to glutamate 1-semialdehyde (GSA).</text>
</comment>
<dbReference type="PANTHER" id="PTHR43013:SF1">
    <property type="entry name" value="GLUTAMYL-TRNA REDUCTASE"/>
    <property type="match status" value="1"/>
</dbReference>
<dbReference type="GO" id="GO:0050661">
    <property type="term" value="F:NADP binding"/>
    <property type="evidence" value="ECO:0007669"/>
    <property type="project" value="InterPro"/>
</dbReference>
<reference evidence="19 20" key="1">
    <citation type="submission" date="2018-03" db="EMBL/GenBank/DDBJ databases">
        <title>Aquarubrobacter algicola gen. nov., sp. nov., a novel actinobacterium isolated from shallow eutrophic lake during the end of cyanobacterial harmful algal blooms.</title>
        <authorList>
            <person name="Chun S.J."/>
        </authorList>
    </citation>
    <scope>NUCLEOTIDE SEQUENCE [LARGE SCALE GENOMIC DNA]</scope>
    <source>
        <strain evidence="19 20">Seoho-28</strain>
    </source>
</reference>
<feature type="binding site" evidence="9 11">
    <location>
        <position position="121"/>
    </location>
    <ligand>
        <name>substrate</name>
    </ligand>
</feature>
<feature type="binding site" evidence="9 11">
    <location>
        <position position="110"/>
    </location>
    <ligand>
        <name>substrate</name>
    </ligand>
</feature>
<feature type="compositionally biased region" description="Basic and acidic residues" evidence="15">
    <location>
        <begin position="429"/>
        <end position="450"/>
    </location>
</feature>
<evidence type="ECO:0000256" key="15">
    <source>
        <dbReference type="SAM" id="MobiDB-lite"/>
    </source>
</evidence>
<dbReference type="InterPro" id="IPR036453">
    <property type="entry name" value="GluRdtase_dimer_dom_sf"/>
</dbReference>
<dbReference type="InterPro" id="IPR015895">
    <property type="entry name" value="4pyrrol_synth_GluRdtase_N"/>
</dbReference>
<feature type="domain" description="Quinate/shikimate 5-dehydrogenase/glutamyl-tRNA reductase" evidence="17">
    <location>
        <begin position="172"/>
        <end position="307"/>
    </location>
</feature>
<keyword evidence="5 9" id="KW-0560">Oxidoreductase</keyword>